<feature type="non-terminal residue" evidence="2">
    <location>
        <position position="1"/>
    </location>
</feature>
<sequence>PIVFDNRDTGKSSRINDSRFSEGNRAKTINATYLRYFLRLPIRSPYSLDDMANDSILILDQLKIDKAHLLGISMGGMIAQIIAANHPDRIKTFTLISSSTAVPSPLNGPTRSVRKLLMKRSNNPQSSVDERIDRSKKIFALIGLEGYDLETEEFYNQSVKSIERSGPDDTGFSRQIMAILASKNRIKKVKTIQAGTLIIHGKEDPLIKVKNAYKAKKLIKDSKLVIIPEMRHLIEPPVFNQFKQELLLHLKDS</sequence>
<evidence type="ECO:0000313" key="2">
    <source>
        <dbReference type="EMBL" id="RZO19886.1"/>
    </source>
</evidence>
<comment type="caution">
    <text evidence="2">The sequence shown here is derived from an EMBL/GenBank/DDBJ whole genome shotgun (WGS) entry which is preliminary data.</text>
</comment>
<dbReference type="GO" id="GO:0016787">
    <property type="term" value="F:hydrolase activity"/>
    <property type="evidence" value="ECO:0007669"/>
    <property type="project" value="UniProtKB-KW"/>
</dbReference>
<name>A0A520MF86_9GAMM</name>
<keyword evidence="2" id="KW-0378">Hydrolase</keyword>
<dbReference type="EMBL" id="SHBI01000027">
    <property type="protein sequence ID" value="RZO19886.1"/>
    <property type="molecule type" value="Genomic_DNA"/>
</dbReference>
<accession>A0A520MF86</accession>
<dbReference type="AlphaFoldDB" id="A0A520MF86"/>
<dbReference type="Gene3D" id="3.40.50.1820">
    <property type="entry name" value="alpha/beta hydrolase"/>
    <property type="match status" value="1"/>
</dbReference>
<dbReference type="Pfam" id="PF00561">
    <property type="entry name" value="Abhydrolase_1"/>
    <property type="match status" value="1"/>
</dbReference>
<dbReference type="InterPro" id="IPR050471">
    <property type="entry name" value="AB_hydrolase"/>
</dbReference>
<dbReference type="Proteomes" id="UP000315782">
    <property type="component" value="Unassembled WGS sequence"/>
</dbReference>
<gene>
    <name evidence="2" type="ORF">EVA96_03370</name>
</gene>
<dbReference type="SUPFAM" id="SSF53474">
    <property type="entry name" value="alpha/beta-Hydrolases"/>
    <property type="match status" value="1"/>
</dbReference>
<dbReference type="InterPro" id="IPR029058">
    <property type="entry name" value="AB_hydrolase_fold"/>
</dbReference>
<reference evidence="2 3" key="1">
    <citation type="submission" date="2019-02" db="EMBL/GenBank/DDBJ databases">
        <title>Prokaryotic population dynamics and viral predation in marine succession experiment using metagenomics: the confinement effect.</title>
        <authorList>
            <person name="Haro-Moreno J.M."/>
            <person name="Rodriguez-Valera F."/>
            <person name="Lopez-Perez M."/>
        </authorList>
    </citation>
    <scope>NUCLEOTIDE SEQUENCE [LARGE SCALE GENOMIC DNA]</scope>
    <source>
        <strain evidence="2">MED-G163</strain>
    </source>
</reference>
<proteinExistence type="predicted"/>
<evidence type="ECO:0000313" key="3">
    <source>
        <dbReference type="Proteomes" id="UP000315782"/>
    </source>
</evidence>
<dbReference type="PANTHER" id="PTHR43433">
    <property type="entry name" value="HYDROLASE, ALPHA/BETA FOLD FAMILY PROTEIN"/>
    <property type="match status" value="1"/>
</dbReference>
<dbReference type="InterPro" id="IPR000073">
    <property type="entry name" value="AB_hydrolase_1"/>
</dbReference>
<organism evidence="2 3">
    <name type="scientific">SAR86 cluster bacterium</name>
    <dbReference type="NCBI Taxonomy" id="2030880"/>
    <lineage>
        <taxon>Bacteria</taxon>
        <taxon>Pseudomonadati</taxon>
        <taxon>Pseudomonadota</taxon>
        <taxon>Gammaproteobacteria</taxon>
        <taxon>SAR86 cluster</taxon>
    </lineage>
</organism>
<protein>
    <submittedName>
        <fullName evidence="2">Alpha/beta hydrolase</fullName>
    </submittedName>
</protein>
<dbReference type="PRINTS" id="PR00111">
    <property type="entry name" value="ABHYDROLASE"/>
</dbReference>
<feature type="domain" description="AB hydrolase-1" evidence="1">
    <location>
        <begin position="2"/>
        <end position="233"/>
    </location>
</feature>
<dbReference type="PANTHER" id="PTHR43433:SF5">
    <property type="entry name" value="AB HYDROLASE-1 DOMAIN-CONTAINING PROTEIN"/>
    <property type="match status" value="1"/>
</dbReference>
<evidence type="ECO:0000259" key="1">
    <source>
        <dbReference type="Pfam" id="PF00561"/>
    </source>
</evidence>